<organism evidence="2 3">
    <name type="scientific">Parascaris univalens</name>
    <name type="common">Nematode worm</name>
    <dbReference type="NCBI Taxonomy" id="6257"/>
    <lineage>
        <taxon>Eukaryota</taxon>
        <taxon>Metazoa</taxon>
        <taxon>Ecdysozoa</taxon>
        <taxon>Nematoda</taxon>
        <taxon>Chromadorea</taxon>
        <taxon>Rhabditida</taxon>
        <taxon>Spirurina</taxon>
        <taxon>Ascaridomorpha</taxon>
        <taxon>Ascaridoidea</taxon>
        <taxon>Ascarididae</taxon>
        <taxon>Parascaris</taxon>
    </lineage>
</organism>
<sequence length="165" mass="18818">ELAESVENILSRDQFDDERDVRVGVVDGKEEKTKAVAEVEQKSRVAVEKEKQAENERDELSAEVSTSFQDKRRQNVNQSEAMGSEGKRQPRRGKRTMDTPLHEKRFWQKPQKVDKTEAKGNKGYSTSSGRRQESTIARGLGSRNVNDKHELRNRAETTDERASDA</sequence>
<keyword evidence="2" id="KW-1185">Reference proteome</keyword>
<feature type="compositionally biased region" description="Basic and acidic residues" evidence="1">
    <location>
        <begin position="31"/>
        <end position="60"/>
    </location>
</feature>
<dbReference type="WBParaSite" id="PgR377_g001_t01">
    <property type="protein sequence ID" value="PgR377_g001_t01"/>
    <property type="gene ID" value="PgR377_g001"/>
</dbReference>
<feature type="compositionally biased region" description="Basic and acidic residues" evidence="1">
    <location>
        <begin position="95"/>
        <end position="120"/>
    </location>
</feature>
<feature type="compositionally biased region" description="Basic and acidic residues" evidence="1">
    <location>
        <begin position="145"/>
        <end position="165"/>
    </location>
</feature>
<feature type="region of interest" description="Disordered" evidence="1">
    <location>
        <begin position="31"/>
        <end position="165"/>
    </location>
</feature>
<reference evidence="3" key="1">
    <citation type="submission" date="2022-11" db="UniProtKB">
        <authorList>
            <consortium name="WormBaseParasite"/>
        </authorList>
    </citation>
    <scope>IDENTIFICATION</scope>
</reference>
<dbReference type="AlphaFoldDB" id="A0A915CLM2"/>
<protein>
    <submittedName>
        <fullName evidence="3">Uncharacterized protein</fullName>
    </submittedName>
</protein>
<proteinExistence type="predicted"/>
<dbReference type="Proteomes" id="UP000887569">
    <property type="component" value="Unplaced"/>
</dbReference>
<evidence type="ECO:0000313" key="3">
    <source>
        <dbReference type="WBParaSite" id="PgR377_g001_t01"/>
    </source>
</evidence>
<accession>A0A915CLM2</accession>
<evidence type="ECO:0000256" key="1">
    <source>
        <dbReference type="SAM" id="MobiDB-lite"/>
    </source>
</evidence>
<evidence type="ECO:0000313" key="2">
    <source>
        <dbReference type="Proteomes" id="UP000887569"/>
    </source>
</evidence>
<name>A0A915CLM2_PARUN</name>